<protein>
    <submittedName>
        <fullName evidence="1">Uncharacterized protein</fullName>
    </submittedName>
</protein>
<proteinExistence type="predicted"/>
<sequence>MPTTVISLCSDEAIILFRGARMIDEGGAAPETGVGLQGFNSSTHQPPPNESFVPIHRTLSASSYTSIHPEC</sequence>
<evidence type="ECO:0000313" key="1">
    <source>
        <dbReference type="EMBL" id="GIX67165.1"/>
    </source>
</evidence>
<reference evidence="1 2" key="1">
    <citation type="submission" date="2021-06" db="EMBL/GenBank/DDBJ databases">
        <title>Caerostris extrusa draft genome.</title>
        <authorList>
            <person name="Kono N."/>
            <person name="Arakawa K."/>
        </authorList>
    </citation>
    <scope>NUCLEOTIDE SEQUENCE [LARGE SCALE GENOMIC DNA]</scope>
</reference>
<gene>
    <name evidence="1" type="ORF">CEXT_725991</name>
</gene>
<name>A0AAV4M4M5_CAEEX</name>
<dbReference type="Proteomes" id="UP001054945">
    <property type="component" value="Unassembled WGS sequence"/>
</dbReference>
<dbReference type="EMBL" id="BPLR01001855">
    <property type="protein sequence ID" value="GIX67165.1"/>
    <property type="molecule type" value="Genomic_DNA"/>
</dbReference>
<comment type="caution">
    <text evidence="1">The sequence shown here is derived from an EMBL/GenBank/DDBJ whole genome shotgun (WGS) entry which is preliminary data.</text>
</comment>
<evidence type="ECO:0000313" key="2">
    <source>
        <dbReference type="Proteomes" id="UP001054945"/>
    </source>
</evidence>
<dbReference type="AlphaFoldDB" id="A0AAV4M4M5"/>
<organism evidence="1 2">
    <name type="scientific">Caerostris extrusa</name>
    <name type="common">Bark spider</name>
    <name type="synonym">Caerostris bankana</name>
    <dbReference type="NCBI Taxonomy" id="172846"/>
    <lineage>
        <taxon>Eukaryota</taxon>
        <taxon>Metazoa</taxon>
        <taxon>Ecdysozoa</taxon>
        <taxon>Arthropoda</taxon>
        <taxon>Chelicerata</taxon>
        <taxon>Arachnida</taxon>
        <taxon>Araneae</taxon>
        <taxon>Araneomorphae</taxon>
        <taxon>Entelegynae</taxon>
        <taxon>Araneoidea</taxon>
        <taxon>Araneidae</taxon>
        <taxon>Caerostris</taxon>
    </lineage>
</organism>
<accession>A0AAV4M4M5</accession>
<keyword evidence="2" id="KW-1185">Reference proteome</keyword>